<protein>
    <recommendedName>
        <fullName evidence="1">PD-(D/E)XK nuclease-like domain-containing protein</fullName>
    </recommendedName>
</protein>
<dbReference type="InterPro" id="IPR048822">
    <property type="entry name" value="PDDEXK_13"/>
</dbReference>
<proteinExistence type="predicted"/>
<sequence length="322" mass="35843">MTVDVGPVYTKGKSYRARAEARQREYRSISLSEGHGKYGHILSEAAANKGSNFIIKEAFVAAQERQQSGKGVAPRTFENMLSSQAMCFNLFAPLATWLDLATEVLKPFIEGLSEVTAIHIEYTPDRDVFNDQTGRGGVDCDLLIEGRTHTGSFVQVIETKFVEPEFSTCGFRKSGRAAKDQAVCPNDVPVREDRTSCLYSRTKGYRYWQRTDEHNILAESAFEELGCPFGGPRWQLWVNLALAHEEASRRDADDVRFAICSSSKNIALLGDGAFLKGFRALLKKPETVSLIDLDGLLIHLKESVPPNLEVWANELAARYGDI</sequence>
<reference evidence="2 3" key="1">
    <citation type="submission" date="2019-08" db="EMBL/GenBank/DDBJ databases">
        <authorList>
            <person name="Liang Q."/>
        </authorList>
    </citation>
    <scope>NUCLEOTIDE SEQUENCE [LARGE SCALE GENOMIC DNA]</scope>
    <source>
        <strain evidence="2 3">V1718</strain>
    </source>
</reference>
<dbReference type="Proteomes" id="UP000321595">
    <property type="component" value="Chromosome"/>
</dbReference>
<dbReference type="EMBL" id="CP042467">
    <property type="protein sequence ID" value="QED25805.1"/>
    <property type="molecule type" value="Genomic_DNA"/>
</dbReference>
<evidence type="ECO:0000313" key="2">
    <source>
        <dbReference type="EMBL" id="QED25805.1"/>
    </source>
</evidence>
<dbReference type="Pfam" id="PF20796">
    <property type="entry name" value="PDDEXK_13"/>
    <property type="match status" value="1"/>
</dbReference>
<dbReference type="RefSeq" id="WP_146956699.1">
    <property type="nucleotide sequence ID" value="NZ_CP042467.1"/>
</dbReference>
<name>A0A5B8XJV5_9DELT</name>
<accession>A0A5B8XJV5</accession>
<dbReference type="AlphaFoldDB" id="A0A5B8XJV5"/>
<keyword evidence="3" id="KW-1185">Reference proteome</keyword>
<dbReference type="KEGG" id="bbae:FRD01_00710"/>
<dbReference type="OrthoDB" id="5502641at2"/>
<gene>
    <name evidence="2" type="ORF">FRD01_00710</name>
</gene>
<feature type="domain" description="PD-(D/E)XK nuclease-like" evidence="1">
    <location>
        <begin position="15"/>
        <end position="320"/>
    </location>
</feature>
<organism evidence="2 3">
    <name type="scientific">Microvenator marinus</name>
    <dbReference type="NCBI Taxonomy" id="2600177"/>
    <lineage>
        <taxon>Bacteria</taxon>
        <taxon>Deltaproteobacteria</taxon>
        <taxon>Bradymonadales</taxon>
        <taxon>Microvenatoraceae</taxon>
        <taxon>Microvenator</taxon>
    </lineage>
</organism>
<evidence type="ECO:0000259" key="1">
    <source>
        <dbReference type="Pfam" id="PF20796"/>
    </source>
</evidence>
<evidence type="ECO:0000313" key="3">
    <source>
        <dbReference type="Proteomes" id="UP000321595"/>
    </source>
</evidence>